<reference evidence="3" key="1">
    <citation type="submission" date="2016-11" db="UniProtKB">
        <authorList>
            <consortium name="WormBaseParasite"/>
        </authorList>
    </citation>
    <scope>IDENTIFICATION</scope>
</reference>
<sequence length="503" mass="57566">MSDSSFTHTSISSSISSAPSRPQKLGSVQSIVKDESDKKNPSPFEEITLSDDEEIFVKPVKCPTCSRDMTIWSNSRRDIHTKVCRTKKAEKERTDTKKRSQTLTNTIEQDDKVLEKASPESRDSQKSWEFSKNNVKFARIAADDEENRKRKRPRSFAIVELAPKKCQCEVLTTLHSRFIEEFHCKSVKKKNKKEEIMTEHAFQMKKIISKLTRFEQLSVDMQKVLDDKNAVSPFVIKFECTDGSNLNSQALILKHRTSIIKIHPKTETIRVDQTETVLRAWLTFVFTANIEWSENEKEGVRELAKKYGPVGLDDFIDDKYAPEKEFVKGENDLDVSQAADPKELATIHSKNVCEKDEIETEREIERNDLEKSEDPINYFTTDDPYFGFGTVLDAEEDFGEKVVVLENHSQDTEDPTPQTLRDNITMDSFDEWSNQPFSSIPSTSSPVSVATPVRNAAKPVFGSHVKVLKTTDITPMPQFETMDETELKERMKEIGMRPKGKKQ</sequence>
<feature type="region of interest" description="Disordered" evidence="1">
    <location>
        <begin position="86"/>
        <end position="128"/>
    </location>
</feature>
<dbReference type="eggNOG" id="ENOG502S9FI">
    <property type="taxonomic scope" value="Eukaryota"/>
</dbReference>
<dbReference type="WBParaSite" id="Csp11.Scaffold478.g1789.t1">
    <property type="protein sequence ID" value="Csp11.Scaffold478.g1789.t1"/>
    <property type="gene ID" value="Csp11.Scaffold478.g1789"/>
</dbReference>
<organism evidence="2 3">
    <name type="scientific">Caenorhabditis tropicalis</name>
    <dbReference type="NCBI Taxonomy" id="1561998"/>
    <lineage>
        <taxon>Eukaryota</taxon>
        <taxon>Metazoa</taxon>
        <taxon>Ecdysozoa</taxon>
        <taxon>Nematoda</taxon>
        <taxon>Chromadorea</taxon>
        <taxon>Rhabditida</taxon>
        <taxon>Rhabditina</taxon>
        <taxon>Rhabditomorpha</taxon>
        <taxon>Rhabditoidea</taxon>
        <taxon>Rhabditidae</taxon>
        <taxon>Peloderinae</taxon>
        <taxon>Caenorhabditis</taxon>
    </lineage>
</organism>
<feature type="compositionally biased region" description="Basic and acidic residues" evidence="1">
    <location>
        <begin position="86"/>
        <end position="98"/>
    </location>
</feature>
<name>A0A1I7T2H5_9PELO</name>
<evidence type="ECO:0000313" key="3">
    <source>
        <dbReference type="WBParaSite" id="Csp11.Scaffold478.g1789.t1"/>
    </source>
</evidence>
<dbReference type="Proteomes" id="UP000095282">
    <property type="component" value="Unplaced"/>
</dbReference>
<dbReference type="AlphaFoldDB" id="A0A1I7T2H5"/>
<accession>A0A1I7T2H5</accession>
<protein>
    <submittedName>
        <fullName evidence="3">SPK domain-containing protein</fullName>
    </submittedName>
</protein>
<feature type="compositionally biased region" description="Low complexity" evidence="1">
    <location>
        <begin position="1"/>
        <end position="20"/>
    </location>
</feature>
<keyword evidence="2" id="KW-1185">Reference proteome</keyword>
<feature type="region of interest" description="Disordered" evidence="1">
    <location>
        <begin position="476"/>
        <end position="503"/>
    </location>
</feature>
<feature type="region of interest" description="Disordered" evidence="1">
    <location>
        <begin position="1"/>
        <end position="50"/>
    </location>
</feature>
<proteinExistence type="predicted"/>
<evidence type="ECO:0000256" key="1">
    <source>
        <dbReference type="SAM" id="MobiDB-lite"/>
    </source>
</evidence>
<feature type="compositionally biased region" description="Basic and acidic residues" evidence="1">
    <location>
        <begin position="485"/>
        <end position="496"/>
    </location>
</feature>
<evidence type="ECO:0000313" key="2">
    <source>
        <dbReference type="Proteomes" id="UP000095282"/>
    </source>
</evidence>
<feature type="compositionally biased region" description="Basic and acidic residues" evidence="1">
    <location>
        <begin position="109"/>
        <end position="126"/>
    </location>
</feature>
<dbReference type="STRING" id="1561998.A0A1I7T2H5"/>